<sequence>MERFSIESKLEILPDEILLEICQYLLCVDILQSFYGLNSRMTRMITKYCHHVSLHKASITQSSYLCTNVLPQIGSHIRSLLIDRCYSVMQQELFMEHFSKNMSIIFPNLKKISLVGFQHAHIMTFFESLHDLNKLVEIRIYDLFGIQEDHQTTVLQTLLQANNNLLTSVLINNGSSCLKFNDTDCYANIIRLRIKIKTIMELPSLFTALPYIRHLDVTLGEDENDDMMGDEINVCSLHYLIDFQLRSTKRWWRLEELSRILAQLPNVQTISLFLCVTDSRLVRGNTLLPLLSSTVRQFHYAVFYAPVTSFDETKTIITSWPSSHPITCCSSDDYGFLHTLPWYFKCMSFPTSIGKLMSSQTNREIGYETRVKKLEVIVDKNLTLAMSLSVIAQCHQMRQLVIFVTSDDNSAKGMYNARNKVEQYRSPCLPTLYQLTQIYIYASIPVDFTHLFSIFVAAPNLLRLDLPCDYLIHLLENQQIRDLLKQSIKSLVILDGTASSLIKLNEEHIHFIASTLTNLCDVYADIKHLTPSPKTELNEITTPSMESMVKCLLSEFKTHKLISLVVDIQPNENIVTNAKQWLQENTILQQEQFNADFNRELKRLVIWM</sequence>
<comment type="caution">
    <text evidence="1">The sequence shown here is derived from an EMBL/GenBank/DDBJ whole genome shotgun (WGS) entry which is preliminary data.</text>
</comment>
<evidence type="ECO:0008006" key="4">
    <source>
        <dbReference type="Google" id="ProtNLM"/>
    </source>
</evidence>
<organism evidence="1 3">
    <name type="scientific">Adineta steineri</name>
    <dbReference type="NCBI Taxonomy" id="433720"/>
    <lineage>
        <taxon>Eukaryota</taxon>
        <taxon>Metazoa</taxon>
        <taxon>Spiralia</taxon>
        <taxon>Gnathifera</taxon>
        <taxon>Rotifera</taxon>
        <taxon>Eurotatoria</taxon>
        <taxon>Bdelloidea</taxon>
        <taxon>Adinetida</taxon>
        <taxon>Adinetidae</taxon>
        <taxon>Adineta</taxon>
    </lineage>
</organism>
<protein>
    <recommendedName>
        <fullName evidence="4">F-box domain-containing protein</fullName>
    </recommendedName>
</protein>
<gene>
    <name evidence="2" type="ORF">BJG266_LOCUS15481</name>
    <name evidence="1" type="ORF">QVE165_LOCUS10883</name>
</gene>
<dbReference type="Proteomes" id="UP000663877">
    <property type="component" value="Unassembled WGS sequence"/>
</dbReference>
<dbReference type="AlphaFoldDB" id="A0A814BBH6"/>
<dbReference type="Proteomes" id="UP000663832">
    <property type="component" value="Unassembled WGS sequence"/>
</dbReference>
<evidence type="ECO:0000313" key="3">
    <source>
        <dbReference type="Proteomes" id="UP000663832"/>
    </source>
</evidence>
<evidence type="ECO:0000313" key="2">
    <source>
        <dbReference type="EMBL" id="CAF0992633.1"/>
    </source>
</evidence>
<dbReference type="EMBL" id="CAJNOI010000068">
    <property type="protein sequence ID" value="CAF0992633.1"/>
    <property type="molecule type" value="Genomic_DNA"/>
</dbReference>
<evidence type="ECO:0000313" key="1">
    <source>
        <dbReference type="EMBL" id="CAF0927119.1"/>
    </source>
</evidence>
<dbReference type="OrthoDB" id="9999463at2759"/>
<dbReference type="EMBL" id="CAJNOM010000051">
    <property type="protein sequence ID" value="CAF0927119.1"/>
    <property type="molecule type" value="Genomic_DNA"/>
</dbReference>
<reference evidence="1" key="1">
    <citation type="submission" date="2021-02" db="EMBL/GenBank/DDBJ databases">
        <authorList>
            <person name="Nowell W R."/>
        </authorList>
    </citation>
    <scope>NUCLEOTIDE SEQUENCE</scope>
</reference>
<keyword evidence="3" id="KW-1185">Reference proteome</keyword>
<name>A0A814BBH6_9BILA</name>
<proteinExistence type="predicted"/>
<accession>A0A814BBH6</accession>